<accession>A0AAN9IMK9</accession>
<dbReference type="Proteomes" id="UP001372338">
    <property type="component" value="Unassembled WGS sequence"/>
</dbReference>
<sequence length="77" mass="9267">MIHYKVPLDLIVTPSCPYYKLYYQLFYHCSKMNNSKLVPFKSILNRISFTLHYIPQKPPFPFLRLHHIFVIFSAFSL</sequence>
<comment type="caution">
    <text evidence="1">The sequence shown here is derived from an EMBL/GenBank/DDBJ whole genome shotgun (WGS) entry which is preliminary data.</text>
</comment>
<keyword evidence="2" id="KW-1185">Reference proteome</keyword>
<evidence type="ECO:0000313" key="1">
    <source>
        <dbReference type="EMBL" id="KAK7282825.1"/>
    </source>
</evidence>
<organism evidence="1 2">
    <name type="scientific">Crotalaria pallida</name>
    <name type="common">Smooth rattlebox</name>
    <name type="synonym">Crotalaria striata</name>
    <dbReference type="NCBI Taxonomy" id="3830"/>
    <lineage>
        <taxon>Eukaryota</taxon>
        <taxon>Viridiplantae</taxon>
        <taxon>Streptophyta</taxon>
        <taxon>Embryophyta</taxon>
        <taxon>Tracheophyta</taxon>
        <taxon>Spermatophyta</taxon>
        <taxon>Magnoliopsida</taxon>
        <taxon>eudicotyledons</taxon>
        <taxon>Gunneridae</taxon>
        <taxon>Pentapetalae</taxon>
        <taxon>rosids</taxon>
        <taxon>fabids</taxon>
        <taxon>Fabales</taxon>
        <taxon>Fabaceae</taxon>
        <taxon>Papilionoideae</taxon>
        <taxon>50 kb inversion clade</taxon>
        <taxon>genistoids sensu lato</taxon>
        <taxon>core genistoids</taxon>
        <taxon>Crotalarieae</taxon>
        <taxon>Crotalaria</taxon>
    </lineage>
</organism>
<dbReference type="AlphaFoldDB" id="A0AAN9IMK9"/>
<name>A0AAN9IMK9_CROPI</name>
<evidence type="ECO:0000313" key="2">
    <source>
        <dbReference type="Proteomes" id="UP001372338"/>
    </source>
</evidence>
<gene>
    <name evidence="1" type="ORF">RIF29_11905</name>
</gene>
<reference evidence="1 2" key="1">
    <citation type="submission" date="2024-01" db="EMBL/GenBank/DDBJ databases">
        <title>The genomes of 5 underutilized Papilionoideae crops provide insights into root nodulation and disease resistanc.</title>
        <authorList>
            <person name="Yuan L."/>
        </authorList>
    </citation>
    <scope>NUCLEOTIDE SEQUENCE [LARGE SCALE GENOMIC DNA]</scope>
    <source>
        <strain evidence="1">ZHUSHIDOU_FW_LH</strain>
        <tissue evidence="1">Leaf</tissue>
    </source>
</reference>
<protein>
    <submittedName>
        <fullName evidence="1">Uncharacterized protein</fullName>
    </submittedName>
</protein>
<proteinExistence type="predicted"/>
<dbReference type="EMBL" id="JAYWIO010000002">
    <property type="protein sequence ID" value="KAK7282825.1"/>
    <property type="molecule type" value="Genomic_DNA"/>
</dbReference>